<accession>F8C3C7</accession>
<reference evidence="1 2" key="1">
    <citation type="journal article" date="2013" name="Genome Announc.">
        <title>Complete genome sequence of the hyperthermophilic sulfate-reducing bacterium Thermodesulfobacterium geofontis OPF15T.</title>
        <authorList>
            <person name="Elkins J.G."/>
            <person name="Hamilton-Brehm S.D."/>
            <person name="Lucas S."/>
            <person name="Han J."/>
            <person name="Lapidus A."/>
            <person name="Cheng J.F."/>
            <person name="Goodwin L.A."/>
            <person name="Pitluck S."/>
            <person name="Peters L."/>
            <person name="Mikhailova N."/>
            <person name="Davenport K.W."/>
            <person name="Detter J.C."/>
            <person name="Han C.S."/>
            <person name="Tapia R."/>
            <person name="Land M.L."/>
            <person name="Hauser L."/>
            <person name="Kyrpides N.C."/>
            <person name="Ivanova N.N."/>
            <person name="Pagani I."/>
            <person name="Bruce D."/>
            <person name="Woyke T."/>
            <person name="Cottingham R.W."/>
        </authorList>
    </citation>
    <scope>NUCLEOTIDE SEQUENCE [LARGE SCALE GENOMIC DNA]</scope>
    <source>
        <strain evidence="1 2">OPF15</strain>
    </source>
</reference>
<organism evidence="1 2">
    <name type="scientific">Thermodesulfobacterium geofontis (strain OPF15)</name>
    <dbReference type="NCBI Taxonomy" id="795359"/>
    <lineage>
        <taxon>Bacteria</taxon>
        <taxon>Pseudomonadati</taxon>
        <taxon>Thermodesulfobacteriota</taxon>
        <taxon>Thermodesulfobacteria</taxon>
        <taxon>Thermodesulfobacteriales</taxon>
        <taxon>Thermodesulfobacteriaceae</taxon>
        <taxon>Thermodesulfobacterium</taxon>
    </lineage>
</organism>
<dbReference type="KEGG" id="top:TOPB45_1475"/>
<dbReference type="Proteomes" id="UP000006583">
    <property type="component" value="Chromosome"/>
</dbReference>
<keyword evidence="2" id="KW-1185">Reference proteome</keyword>
<dbReference type="eggNOG" id="ENOG50304VW">
    <property type="taxonomic scope" value="Bacteria"/>
</dbReference>
<dbReference type="AlphaFoldDB" id="F8C3C7"/>
<dbReference type="HOGENOM" id="CLU_1522817_0_0_0"/>
<protein>
    <recommendedName>
        <fullName evidence="3">SprT-like domain-containing protein</fullName>
    </recommendedName>
</protein>
<evidence type="ECO:0000313" key="2">
    <source>
        <dbReference type="Proteomes" id="UP000006583"/>
    </source>
</evidence>
<evidence type="ECO:0000313" key="1">
    <source>
        <dbReference type="EMBL" id="AEH23554.1"/>
    </source>
</evidence>
<sequence length="174" mass="21397">MSSSSLVRILSQGKKVTSYLRKFNNFYELENIFYLCELNLIEKFKLSEREISRLIYDIYILKENKFFKNRFATILKGKILHDLPSKRKDFYVICLNKNKIFHKKNPFLKELLLYILTHELIHLVRFIRYESNFYSKYKWEEEKFVHNLTKKALKDFTNLPHMNKVFYYFDQIYS</sequence>
<name>F8C3C7_THEGP</name>
<dbReference type="EMBL" id="CP002829">
    <property type="protein sequence ID" value="AEH23554.1"/>
    <property type="molecule type" value="Genomic_DNA"/>
</dbReference>
<proteinExistence type="predicted"/>
<gene>
    <name evidence="1" type="ordered locus">TOPB45_1475</name>
</gene>
<dbReference type="PATRIC" id="fig|795359.3.peg.1502"/>
<dbReference type="STRING" id="795359.TOPB45_1475"/>
<evidence type="ECO:0008006" key="3">
    <source>
        <dbReference type="Google" id="ProtNLM"/>
    </source>
</evidence>